<dbReference type="PANTHER" id="PTHR45756:SF1">
    <property type="entry name" value="PROTEIN KINASE DOMAIN CONTAINING PROTEIN"/>
    <property type="match status" value="1"/>
</dbReference>
<dbReference type="InterPro" id="IPR001245">
    <property type="entry name" value="Ser-Thr/Tyr_kinase_cat_dom"/>
</dbReference>
<keyword evidence="4" id="KW-0418">Kinase</keyword>
<dbReference type="RefSeq" id="XP_004255874.1">
    <property type="nucleotide sequence ID" value="XM_004255826.1"/>
</dbReference>
<sequence>MGNGIGCVICKERYYYGQKMCYKCGSSCSECKDSISCYECSNEYFSDNTNNDGLSCTENYLIKFNRIGIPIIVIAIIVVIIMLIIICVFLYVYNHNKTKKRTQNVCVFKIKNSNIIFIKLLKEISTNKPELLFGSEYENGEIPVNEYSRELLCLGNTSKHNIKVQLKMIEGNDVYEIKSDPLFVTIKPYHACEFEKSLKPNYTSKIKDKIACATLNINKGTEEVIEIPIKATTIMSYRLDYHELIEDEKIGKGSFGVVYKGTFRGNVVCIKKMKELLVEKESNDNEFEKEVETLVKFRSEYIVHFYGAVFIPSKVCMVTEFAQYGNIKPDNILVFSLDLYSKVNAKLTDFGSSRNVNMMITNISFIKSIEKPVYIAPEILNKEKYKISSDIYFLASPCMKYLDRKNYSIKNNSNFLGKSQKCWDDEQIKRQLITIVVQKLETINLHQ</sequence>
<dbReference type="Pfam" id="PF07714">
    <property type="entry name" value="PK_Tyr_Ser-Thr"/>
    <property type="match status" value="1"/>
</dbReference>
<protein>
    <submittedName>
        <fullName evidence="4">Protein serine/threonine kinase, putative</fullName>
    </submittedName>
</protein>
<dbReference type="PANTHER" id="PTHR45756">
    <property type="entry name" value="PALMITOYLTRANSFERASE"/>
    <property type="match status" value="1"/>
</dbReference>
<reference evidence="4 5" key="1">
    <citation type="submission" date="2012-10" db="EMBL/GenBank/DDBJ databases">
        <authorList>
            <person name="Zafar N."/>
            <person name="Inman J."/>
            <person name="Hall N."/>
            <person name="Lorenzi H."/>
            <person name="Caler E."/>
        </authorList>
    </citation>
    <scope>NUCLEOTIDE SEQUENCE [LARGE SCALE GENOMIC DNA]</scope>
    <source>
        <strain evidence="4 5">IP1</strain>
    </source>
</reference>
<dbReference type="SUPFAM" id="SSF56112">
    <property type="entry name" value="Protein kinase-like (PK-like)"/>
    <property type="match status" value="1"/>
</dbReference>
<dbReference type="PROSITE" id="PS00107">
    <property type="entry name" value="PROTEIN_KINASE_ATP"/>
    <property type="match status" value="1"/>
</dbReference>
<dbReference type="InterPro" id="IPR017441">
    <property type="entry name" value="Protein_kinase_ATP_BS"/>
</dbReference>
<dbReference type="InterPro" id="IPR009030">
    <property type="entry name" value="Growth_fac_rcpt_cys_sf"/>
</dbReference>
<keyword evidence="2" id="KW-0472">Membrane</keyword>
<dbReference type="VEuPathDB" id="AmoebaDB:EIN_203980"/>
<keyword evidence="2" id="KW-1133">Transmembrane helix</keyword>
<proteinExistence type="predicted"/>
<dbReference type="InterPro" id="IPR000719">
    <property type="entry name" value="Prot_kinase_dom"/>
</dbReference>
<feature type="domain" description="Protein kinase" evidence="3">
    <location>
        <begin position="244"/>
        <end position="447"/>
    </location>
</feature>
<feature type="binding site" evidence="1">
    <location>
        <position position="272"/>
    </location>
    <ligand>
        <name>ATP</name>
        <dbReference type="ChEBI" id="CHEBI:30616"/>
    </ligand>
</feature>
<dbReference type="PROSITE" id="PS50011">
    <property type="entry name" value="PROTEIN_KINASE_DOM"/>
    <property type="match status" value="1"/>
</dbReference>
<evidence type="ECO:0000256" key="2">
    <source>
        <dbReference type="SAM" id="Phobius"/>
    </source>
</evidence>
<gene>
    <name evidence="4" type="ORF">EIN_203980</name>
</gene>
<dbReference type="SUPFAM" id="SSF57184">
    <property type="entry name" value="Growth factor receptor domain"/>
    <property type="match status" value="1"/>
</dbReference>
<feature type="transmembrane region" description="Helical" evidence="2">
    <location>
        <begin position="67"/>
        <end position="93"/>
    </location>
</feature>
<evidence type="ECO:0000256" key="1">
    <source>
        <dbReference type="PROSITE-ProRule" id="PRU10141"/>
    </source>
</evidence>
<name>L7FNX3_ENTIV</name>
<keyword evidence="4" id="KW-0808">Transferase</keyword>
<evidence type="ECO:0000259" key="3">
    <source>
        <dbReference type="PROSITE" id="PS50011"/>
    </source>
</evidence>
<dbReference type="EMBL" id="KB206672">
    <property type="protein sequence ID" value="ELP89103.1"/>
    <property type="molecule type" value="Genomic_DNA"/>
</dbReference>
<keyword evidence="1" id="KW-0067">ATP-binding</keyword>
<dbReference type="GO" id="GO:0004672">
    <property type="term" value="F:protein kinase activity"/>
    <property type="evidence" value="ECO:0007669"/>
    <property type="project" value="InterPro"/>
</dbReference>
<dbReference type="InterPro" id="IPR011009">
    <property type="entry name" value="Kinase-like_dom_sf"/>
</dbReference>
<keyword evidence="5" id="KW-1185">Reference proteome</keyword>
<dbReference type="GO" id="GO:0005524">
    <property type="term" value="F:ATP binding"/>
    <property type="evidence" value="ECO:0007669"/>
    <property type="project" value="UniProtKB-UniRule"/>
</dbReference>
<accession>L7FNX3</accession>
<dbReference type="Proteomes" id="UP000014680">
    <property type="component" value="Unassembled WGS sequence"/>
</dbReference>
<keyword evidence="1" id="KW-0547">Nucleotide-binding</keyword>
<keyword evidence="2" id="KW-0812">Transmembrane</keyword>
<dbReference type="Gene3D" id="3.30.200.20">
    <property type="entry name" value="Phosphorylase Kinase, domain 1"/>
    <property type="match status" value="1"/>
</dbReference>
<dbReference type="Gene3D" id="1.10.510.10">
    <property type="entry name" value="Transferase(Phosphotransferase) domain 1"/>
    <property type="match status" value="1"/>
</dbReference>
<dbReference type="AlphaFoldDB" id="L7FNX3"/>
<dbReference type="KEGG" id="eiv:EIN_203980"/>
<organism evidence="4 5">
    <name type="scientific">Entamoeba invadens IP1</name>
    <dbReference type="NCBI Taxonomy" id="370355"/>
    <lineage>
        <taxon>Eukaryota</taxon>
        <taxon>Amoebozoa</taxon>
        <taxon>Evosea</taxon>
        <taxon>Archamoebae</taxon>
        <taxon>Mastigamoebida</taxon>
        <taxon>Entamoebidae</taxon>
        <taxon>Entamoeba</taxon>
    </lineage>
</organism>
<evidence type="ECO:0000313" key="5">
    <source>
        <dbReference type="Proteomes" id="UP000014680"/>
    </source>
</evidence>
<dbReference type="InterPro" id="IPR053215">
    <property type="entry name" value="TKL_Ser/Thr_kinase"/>
</dbReference>
<dbReference type="OrthoDB" id="1930390at2759"/>
<evidence type="ECO:0000313" key="4">
    <source>
        <dbReference type="EMBL" id="ELP89103.1"/>
    </source>
</evidence>
<dbReference type="GeneID" id="14888086"/>